<dbReference type="AlphaFoldDB" id="A0A6V6ZDE5"/>
<evidence type="ECO:0000313" key="3">
    <source>
        <dbReference type="EMBL" id="CAD0009823.1"/>
    </source>
</evidence>
<dbReference type="InterPro" id="IPR052580">
    <property type="entry name" value="Lipid_Hydrolase"/>
</dbReference>
<sequence length="746" mass="86016">MAKIEFKELEHIALEGGGAKGVVYLGAIEALEEKMEEIWRKGEVLKMIEEITPHLSPIHKKVKYNSLYNDLKKVNRPSILNYFDINGQQQTKIKSIAGSSAGAITALALTLGLNSSDIEKVLNYPFTNFLEEKAVGKYRMIDNLGNLKIAQDHYKKVGGGEKQQEKFEYQFKRYAKVNGEIPKLILRQTLVGTILETIFSGVIHKIDAIQKTISQDNFRDFIQLPLPGPGWIDRRFGYIKSIGVYKFLQILFTEGLFRKTFRKPLKLEIDTICNLIWDRGMFAGFSVREFFFDLIIYAATRDTHFQRGLLEKKLFTKTEIDDINKAYKHFEIGKRPDAKLGHERYFKYLQSLTFDDFYKITNINLGFNVTNMTHGTSLLFSHKHTPNFLVLEAAAASMTIPPAIKPLYTELDVFEFNKENIPKKIIQGKNFDMDIYQIHEFAVKKYISVNNKAGIHIDTNNSINNSGYLNLMREVFNYQNFKDEKITVDEKNIIPVTKDLIKYYYNSAYKGMLVDGGTVNNIPYSFFREENLVSETPLPPKIKNEISSMQGVLALKLDGLFPPEICIAFNEAMDNILKEDEKTTNKKVLKPSYNNHCMEKEDTKTINKKVLKRSYNDHWMDIDGTRQKKINKEIESQAKKILSINNINIKEYGTFQDIVFKLLKSYAAEKNIPPWKKQVSILSLVGTLQHNLSETNQIKYLSDHNHIIPLYSYGIDTYDFELNKFTSLINLSNRKAKTAVLKYFDT</sequence>
<reference evidence="3 4" key="1">
    <citation type="submission" date="2020-06" db="EMBL/GenBank/DDBJ databases">
        <authorList>
            <person name="Criscuolo A."/>
        </authorList>
    </citation>
    <scope>NUCLEOTIDE SEQUENCE [LARGE SCALE GENOMIC DNA]</scope>
    <source>
        <strain evidence="4">CIP 110025</strain>
    </source>
</reference>
<organism evidence="3 4">
    <name type="scientific">Flavobacterium chungangense</name>
    <dbReference type="NCBI Taxonomy" id="554283"/>
    <lineage>
        <taxon>Bacteria</taxon>
        <taxon>Pseudomonadati</taxon>
        <taxon>Bacteroidota</taxon>
        <taxon>Flavobacteriia</taxon>
        <taxon>Flavobacteriales</taxon>
        <taxon>Flavobacteriaceae</taxon>
        <taxon>Flavobacterium</taxon>
    </lineage>
</organism>
<dbReference type="EMBL" id="CAIJDO010000310">
    <property type="protein sequence ID" value="CAD0009823.1"/>
    <property type="molecule type" value="Genomic_DNA"/>
</dbReference>
<evidence type="ECO:0000259" key="2">
    <source>
        <dbReference type="Pfam" id="PF01734"/>
    </source>
</evidence>
<proteinExistence type="predicted"/>
<dbReference type="SUPFAM" id="SSF52151">
    <property type="entry name" value="FabD/lysophospholipase-like"/>
    <property type="match status" value="1"/>
</dbReference>
<dbReference type="RefSeq" id="WP_031456957.1">
    <property type="nucleotide sequence ID" value="NZ_CAIJDO010000310.1"/>
</dbReference>
<dbReference type="InterPro" id="IPR016035">
    <property type="entry name" value="Acyl_Trfase/lysoPLipase"/>
</dbReference>
<keyword evidence="4" id="KW-1185">Reference proteome</keyword>
<comment type="caution">
    <text evidence="3">The sequence shown here is derived from an EMBL/GenBank/DDBJ whole genome shotgun (WGS) entry which is preliminary data.</text>
</comment>
<accession>A0A6V6ZDE5</accession>
<dbReference type="GO" id="GO:0006629">
    <property type="term" value="P:lipid metabolic process"/>
    <property type="evidence" value="ECO:0007669"/>
    <property type="project" value="UniProtKB-KW"/>
</dbReference>
<feature type="domain" description="PNPLA" evidence="2">
    <location>
        <begin position="90"/>
        <end position="407"/>
    </location>
</feature>
<gene>
    <name evidence="3" type="ORF">FLACHUCJ7_04463</name>
</gene>
<protein>
    <recommendedName>
        <fullName evidence="2">PNPLA domain-containing protein</fullName>
    </recommendedName>
</protein>
<dbReference type="PANTHER" id="PTHR46394">
    <property type="entry name" value="ANNEXIN"/>
    <property type="match status" value="1"/>
</dbReference>
<evidence type="ECO:0000256" key="1">
    <source>
        <dbReference type="ARBA" id="ARBA00023098"/>
    </source>
</evidence>
<dbReference type="PANTHER" id="PTHR46394:SF1">
    <property type="entry name" value="PNPLA DOMAIN-CONTAINING PROTEIN"/>
    <property type="match status" value="1"/>
</dbReference>
<dbReference type="InterPro" id="IPR002641">
    <property type="entry name" value="PNPLA_dom"/>
</dbReference>
<dbReference type="Proteomes" id="UP000556700">
    <property type="component" value="Unassembled WGS sequence"/>
</dbReference>
<dbReference type="Pfam" id="PF01734">
    <property type="entry name" value="Patatin"/>
    <property type="match status" value="1"/>
</dbReference>
<evidence type="ECO:0000313" key="4">
    <source>
        <dbReference type="Proteomes" id="UP000556700"/>
    </source>
</evidence>
<name>A0A6V6ZDE5_9FLAO</name>
<keyword evidence="1" id="KW-0443">Lipid metabolism</keyword>
<dbReference type="Gene3D" id="3.40.1090.10">
    <property type="entry name" value="Cytosolic phospholipase A2 catalytic domain"/>
    <property type="match status" value="2"/>
</dbReference>